<dbReference type="AlphaFoldDB" id="D3ASS0"/>
<dbReference type="Gene3D" id="1.10.443.10">
    <property type="entry name" value="Intergrase catalytic core"/>
    <property type="match status" value="1"/>
</dbReference>
<dbReference type="RefSeq" id="WP_006777085.1">
    <property type="nucleotide sequence ID" value="NZ_GG667869.1"/>
</dbReference>
<dbReference type="InterPro" id="IPR002104">
    <property type="entry name" value="Integrase_catalytic"/>
</dbReference>
<dbReference type="GO" id="GO:0006310">
    <property type="term" value="P:DNA recombination"/>
    <property type="evidence" value="ECO:0007669"/>
    <property type="project" value="UniProtKB-KW"/>
</dbReference>
<evidence type="ECO:0000256" key="1">
    <source>
        <dbReference type="ARBA" id="ARBA00023172"/>
    </source>
</evidence>
<dbReference type="EMBL" id="ACIO01000823">
    <property type="protein sequence ID" value="EFC95138.1"/>
    <property type="molecule type" value="Genomic_DNA"/>
</dbReference>
<dbReference type="HOGENOM" id="CLU_2932972_0_0_9"/>
<dbReference type="GO" id="GO:0015074">
    <property type="term" value="P:DNA integration"/>
    <property type="evidence" value="ECO:0007669"/>
    <property type="project" value="InterPro"/>
</dbReference>
<dbReference type="InterPro" id="IPR013762">
    <property type="entry name" value="Integrase-like_cat_sf"/>
</dbReference>
<dbReference type="InterPro" id="IPR011010">
    <property type="entry name" value="DNA_brk_join_enz"/>
</dbReference>
<sequence>AVRYGIPVEVVYPHSFRHRFAKNFLEKFSDIALLADLMGHESIETTRIYLRRTSSEQQQIVDQVVDW</sequence>
<dbReference type="Pfam" id="PF00589">
    <property type="entry name" value="Phage_integrase"/>
    <property type="match status" value="1"/>
</dbReference>
<dbReference type="SUPFAM" id="SSF56349">
    <property type="entry name" value="DNA breaking-rejoining enzymes"/>
    <property type="match status" value="1"/>
</dbReference>
<organism evidence="3 4">
    <name type="scientific">Hungatella hathewayi DSM 13479</name>
    <dbReference type="NCBI Taxonomy" id="566550"/>
    <lineage>
        <taxon>Bacteria</taxon>
        <taxon>Bacillati</taxon>
        <taxon>Bacillota</taxon>
        <taxon>Clostridia</taxon>
        <taxon>Lachnospirales</taxon>
        <taxon>Lachnospiraceae</taxon>
        <taxon>Hungatella</taxon>
    </lineage>
</organism>
<dbReference type="Proteomes" id="UP000004968">
    <property type="component" value="Unassembled WGS sequence"/>
</dbReference>
<feature type="domain" description="Tyr recombinase" evidence="2">
    <location>
        <begin position="1"/>
        <end position="62"/>
    </location>
</feature>
<keyword evidence="1" id="KW-0233">DNA recombination</keyword>
<gene>
    <name evidence="3" type="ORF">CLOSTHATH_06678</name>
</gene>
<feature type="non-terminal residue" evidence="3">
    <location>
        <position position="1"/>
    </location>
</feature>
<evidence type="ECO:0000313" key="4">
    <source>
        <dbReference type="Proteomes" id="UP000004968"/>
    </source>
</evidence>
<comment type="caution">
    <text evidence="3">The sequence shown here is derived from an EMBL/GenBank/DDBJ whole genome shotgun (WGS) entry which is preliminary data.</text>
</comment>
<evidence type="ECO:0000313" key="3">
    <source>
        <dbReference type="EMBL" id="EFC95138.1"/>
    </source>
</evidence>
<dbReference type="GO" id="GO:0003677">
    <property type="term" value="F:DNA binding"/>
    <property type="evidence" value="ECO:0007669"/>
    <property type="project" value="InterPro"/>
</dbReference>
<protein>
    <recommendedName>
        <fullName evidence="2">Tyr recombinase domain-containing protein</fullName>
    </recommendedName>
</protein>
<reference evidence="3 4" key="1">
    <citation type="submission" date="2010-01" db="EMBL/GenBank/DDBJ databases">
        <authorList>
            <person name="Weinstock G."/>
            <person name="Sodergren E."/>
            <person name="Clifton S."/>
            <person name="Fulton L."/>
            <person name="Fulton B."/>
            <person name="Courtney L."/>
            <person name="Fronick C."/>
            <person name="Harrison M."/>
            <person name="Strong C."/>
            <person name="Farmer C."/>
            <person name="Delahaunty K."/>
            <person name="Markovic C."/>
            <person name="Hall O."/>
            <person name="Minx P."/>
            <person name="Tomlinson C."/>
            <person name="Mitreva M."/>
            <person name="Nelson J."/>
            <person name="Hou S."/>
            <person name="Wollam A."/>
            <person name="Pepin K.H."/>
            <person name="Johnson M."/>
            <person name="Bhonagiri V."/>
            <person name="Nash W.E."/>
            <person name="Warren W."/>
            <person name="Chinwalla A."/>
            <person name="Mardis E.R."/>
            <person name="Wilson R.K."/>
        </authorList>
    </citation>
    <scope>NUCLEOTIDE SEQUENCE [LARGE SCALE GENOMIC DNA]</scope>
    <source>
        <strain evidence="3 4">DSM 13479</strain>
    </source>
</reference>
<proteinExistence type="predicted"/>
<name>D3ASS0_9FIRM</name>
<accession>D3ASS0</accession>
<dbReference type="PROSITE" id="PS51898">
    <property type="entry name" value="TYR_RECOMBINASE"/>
    <property type="match status" value="1"/>
</dbReference>
<evidence type="ECO:0000259" key="2">
    <source>
        <dbReference type="PROSITE" id="PS51898"/>
    </source>
</evidence>